<evidence type="ECO:0000256" key="4">
    <source>
        <dbReference type="ARBA" id="ARBA00022679"/>
    </source>
</evidence>
<organism evidence="11 12">
    <name type="scientific">Trametes pubescens</name>
    <name type="common">White-rot fungus</name>
    <dbReference type="NCBI Taxonomy" id="154538"/>
    <lineage>
        <taxon>Eukaryota</taxon>
        <taxon>Fungi</taxon>
        <taxon>Dikarya</taxon>
        <taxon>Basidiomycota</taxon>
        <taxon>Agaricomycotina</taxon>
        <taxon>Agaricomycetes</taxon>
        <taxon>Polyporales</taxon>
        <taxon>Polyporaceae</taxon>
        <taxon>Trametes</taxon>
    </lineage>
</organism>
<evidence type="ECO:0000256" key="7">
    <source>
        <dbReference type="RuleBase" id="RU004178"/>
    </source>
</evidence>
<feature type="compositionally biased region" description="Basic residues" evidence="8">
    <location>
        <begin position="58"/>
        <end position="68"/>
    </location>
</feature>
<dbReference type="Pfam" id="PF02799">
    <property type="entry name" value="NMT_C"/>
    <property type="match status" value="1"/>
</dbReference>
<dbReference type="GO" id="GO:0004379">
    <property type="term" value="F:glycylpeptide N-tetradecanoyltransferase activity"/>
    <property type="evidence" value="ECO:0007669"/>
    <property type="project" value="UniProtKB-EC"/>
</dbReference>
<feature type="domain" description="Glycylpeptide N-tetradecanoyltransferase C-terminal" evidence="10">
    <location>
        <begin position="322"/>
        <end position="549"/>
    </location>
</feature>
<comment type="similarity">
    <text evidence="1 7">Belongs to the NMT family.</text>
</comment>
<dbReference type="STRING" id="154538.A0A1M2VDV8"/>
<protein>
    <recommendedName>
        <fullName evidence="3 6">Glycylpeptide N-tetradecanoyltransferase</fullName>
        <ecNumber evidence="2 6">2.3.1.97</ecNumber>
    </recommendedName>
</protein>
<dbReference type="AlphaFoldDB" id="A0A1M2VDV8"/>
<evidence type="ECO:0000256" key="1">
    <source>
        <dbReference type="ARBA" id="ARBA00009469"/>
    </source>
</evidence>
<evidence type="ECO:0000256" key="2">
    <source>
        <dbReference type="ARBA" id="ARBA00012923"/>
    </source>
</evidence>
<evidence type="ECO:0000313" key="12">
    <source>
        <dbReference type="Proteomes" id="UP000184267"/>
    </source>
</evidence>
<dbReference type="Proteomes" id="UP000184267">
    <property type="component" value="Unassembled WGS sequence"/>
</dbReference>
<evidence type="ECO:0000313" key="11">
    <source>
        <dbReference type="EMBL" id="OJT05713.1"/>
    </source>
</evidence>
<gene>
    <name evidence="11" type="ORF">TRAPUB_3468</name>
</gene>
<dbReference type="OrthoDB" id="60315at2759"/>
<dbReference type="InterPro" id="IPR022677">
    <property type="entry name" value="NMT_C"/>
</dbReference>
<keyword evidence="12" id="KW-1185">Reference proteome</keyword>
<keyword evidence="5 6" id="KW-0012">Acyltransferase</keyword>
<dbReference type="OMA" id="GWKRDWH"/>
<dbReference type="InterPro" id="IPR022676">
    <property type="entry name" value="NMT_N"/>
</dbReference>
<name>A0A1M2VDV8_TRAPU</name>
<dbReference type="InterPro" id="IPR016181">
    <property type="entry name" value="Acyl_CoA_acyltransferase"/>
</dbReference>
<dbReference type="Gene3D" id="3.40.630.30">
    <property type="match status" value="2"/>
</dbReference>
<feature type="compositionally biased region" description="Acidic residues" evidence="8">
    <location>
        <begin position="26"/>
        <end position="42"/>
    </location>
</feature>
<evidence type="ECO:0000256" key="8">
    <source>
        <dbReference type="SAM" id="MobiDB-lite"/>
    </source>
</evidence>
<dbReference type="EMBL" id="MNAD01001400">
    <property type="protein sequence ID" value="OJT05713.1"/>
    <property type="molecule type" value="Genomic_DNA"/>
</dbReference>
<evidence type="ECO:0000256" key="5">
    <source>
        <dbReference type="ARBA" id="ARBA00023315"/>
    </source>
</evidence>
<dbReference type="PANTHER" id="PTHR11377:SF5">
    <property type="entry name" value="GLYCYLPEPTIDE N-TETRADECANOYLTRANSFERASE"/>
    <property type="match status" value="1"/>
</dbReference>
<proteinExistence type="inferred from homology"/>
<evidence type="ECO:0000256" key="3">
    <source>
        <dbReference type="ARBA" id="ARBA00022240"/>
    </source>
</evidence>
<reference evidence="11 12" key="1">
    <citation type="submission" date="2016-10" db="EMBL/GenBank/DDBJ databases">
        <title>Genome sequence of the basidiomycete white-rot fungus Trametes pubescens.</title>
        <authorList>
            <person name="Makela M.R."/>
            <person name="Granchi Z."/>
            <person name="Peng M."/>
            <person name="De Vries R.P."/>
            <person name="Grigoriev I."/>
            <person name="Riley R."/>
            <person name="Hilden K."/>
        </authorList>
    </citation>
    <scope>NUCLEOTIDE SEQUENCE [LARGE SCALE GENOMIC DNA]</scope>
    <source>
        <strain evidence="11 12">FBCC735</strain>
    </source>
</reference>
<feature type="compositionally biased region" description="Low complexity" evidence="8">
    <location>
        <begin position="46"/>
        <end position="57"/>
    </location>
</feature>
<dbReference type="GO" id="GO:0005737">
    <property type="term" value="C:cytoplasm"/>
    <property type="evidence" value="ECO:0007669"/>
    <property type="project" value="TreeGrafter"/>
</dbReference>
<accession>A0A1M2VDV8</accession>
<comment type="catalytic activity">
    <reaction evidence="6">
        <text>N-terminal glycyl-[protein] + tetradecanoyl-CoA = N-tetradecanoylglycyl-[protein] + CoA + H(+)</text>
        <dbReference type="Rhea" id="RHEA:15521"/>
        <dbReference type="Rhea" id="RHEA-COMP:12666"/>
        <dbReference type="Rhea" id="RHEA-COMP:12667"/>
        <dbReference type="ChEBI" id="CHEBI:15378"/>
        <dbReference type="ChEBI" id="CHEBI:57287"/>
        <dbReference type="ChEBI" id="CHEBI:57385"/>
        <dbReference type="ChEBI" id="CHEBI:64723"/>
        <dbReference type="ChEBI" id="CHEBI:133050"/>
        <dbReference type="EC" id="2.3.1.97"/>
    </reaction>
</comment>
<dbReference type="InterPro" id="IPR000903">
    <property type="entry name" value="NMT"/>
</dbReference>
<comment type="caution">
    <text evidence="11">The sequence shown here is derived from an EMBL/GenBank/DDBJ whole genome shotgun (WGS) entry which is preliminary data.</text>
</comment>
<evidence type="ECO:0000259" key="9">
    <source>
        <dbReference type="Pfam" id="PF01233"/>
    </source>
</evidence>
<comment type="function">
    <text evidence="6">Adds a myristoyl group to the N-terminal glycine residue of certain cellular proteins.</text>
</comment>
<feature type="region of interest" description="Disordered" evidence="8">
    <location>
        <begin position="1"/>
        <end position="80"/>
    </location>
</feature>
<keyword evidence="4 6" id="KW-0808">Transferase</keyword>
<evidence type="ECO:0000256" key="6">
    <source>
        <dbReference type="RuleBase" id="RU000586"/>
    </source>
</evidence>
<dbReference type="Pfam" id="PF01233">
    <property type="entry name" value="NMT"/>
    <property type="match status" value="1"/>
</dbReference>
<evidence type="ECO:0000259" key="10">
    <source>
        <dbReference type="Pfam" id="PF02799"/>
    </source>
</evidence>
<feature type="domain" description="Glycylpeptide N-tetradecanoyltransferase N-terminal" evidence="9">
    <location>
        <begin position="148"/>
        <end position="307"/>
    </location>
</feature>
<dbReference type="EC" id="2.3.1.97" evidence="2 6"/>
<feature type="region of interest" description="Disordered" evidence="8">
    <location>
        <begin position="126"/>
        <end position="157"/>
    </location>
</feature>
<sequence>MSEASTSQQKAKDKEIVEQAAALAAGEEDAPTGSEGSEDEQDVAGSSSVQVVSPSTSSKKKKKKRSKAVKALNALRGGGKDAIPEDVVKVVLEKVRAEGGEAAAAANPELIRQALEQMKIQDVIQGKAGVGGRGKKDTGEAPPEVDGPIEPSRPREEVQQNAYPLPKEFMWSTLDISDPAELRELYELLSANYVEDDDESFRFQYSAEFLSWALKPPGYHKDWHVGVRVSSTKKLVAFISAVPIRVRVRDNEFDASEVNYLCVHKKLRSKRLAPVLIKEVTRQCHLKGIFQALYTGGVLLPTPVSSCRYFHRCLNIPKLVSVRFTSVPSSMTLARMIRLHKLPDRPRLLDQGLREMEERDVPQVTDLFSRYMKRFTMFPVMSEDEVRHQFLSGLGEGPRGSDSWKIRRDGQVVWAYVVENPKTHKVTDFVSFYSLPSTIMNHDKHNLLNAAYLFYYATETAFEPGAEESSRLKKRLEDVVGDALVIAEKAGFDVFNALTLMDSVCFLQDLRFGQGDGLLNFYLYNWRTAPVSGVNAVDDVPAGKGVGVVML</sequence>
<dbReference type="PANTHER" id="PTHR11377">
    <property type="entry name" value="N-MYRISTOYL TRANSFERASE"/>
    <property type="match status" value="1"/>
</dbReference>
<dbReference type="SUPFAM" id="SSF55729">
    <property type="entry name" value="Acyl-CoA N-acyltransferases (Nat)"/>
    <property type="match status" value="2"/>
</dbReference>